<dbReference type="EC" id="2.7.7.6" evidence="5"/>
<dbReference type="AlphaFoldDB" id="A0A0U4DPS8"/>
<dbReference type="RefSeq" id="WP_068440675.1">
    <property type="nucleotide sequence ID" value="NZ_CP013862.1"/>
</dbReference>
<dbReference type="NCBIfam" id="NF010188">
    <property type="entry name" value="PRK13667.1"/>
    <property type="match status" value="1"/>
</dbReference>
<gene>
    <name evidence="5" type="primary">rpoY</name>
    <name evidence="6" type="ORF">AOX59_01200</name>
</gene>
<dbReference type="GO" id="GO:0000428">
    <property type="term" value="C:DNA-directed RNA polymerase complex"/>
    <property type="evidence" value="ECO:0007669"/>
    <property type="project" value="UniProtKB-KW"/>
</dbReference>
<evidence type="ECO:0000256" key="3">
    <source>
        <dbReference type="ARBA" id="ARBA00022695"/>
    </source>
</evidence>
<protein>
    <recommendedName>
        <fullName evidence="5">DNA-directed RNA polymerase subunit epsilon</fullName>
        <shortName evidence="5">RNAP epsilon subunit</shortName>
        <ecNumber evidence="5">2.7.7.6</ecNumber>
    </recommendedName>
    <alternativeName>
        <fullName evidence="5">RNA polymerase epsilon subunit</fullName>
    </alternativeName>
    <alternativeName>
        <fullName evidence="5">Transcriptase subunit epsilon</fullName>
    </alternativeName>
</protein>
<dbReference type="OrthoDB" id="2147503at2"/>
<reference evidence="6 7" key="1">
    <citation type="submission" date="2016-01" db="EMBL/GenBank/DDBJ databases">
        <title>Complete genome sequence of strain Lentibacillus amyloliquefaciens LAM0015T isolated from saline sediment.</title>
        <authorList>
            <person name="Wang J.-L."/>
            <person name="He M.-X."/>
        </authorList>
    </citation>
    <scope>NUCLEOTIDE SEQUENCE [LARGE SCALE GENOMIC DNA]</scope>
    <source>
        <strain evidence="6 7">LAM0015</strain>
    </source>
</reference>
<organism evidence="6 7">
    <name type="scientific">Lentibacillus amyloliquefaciens</name>
    <dbReference type="NCBI Taxonomy" id="1472767"/>
    <lineage>
        <taxon>Bacteria</taxon>
        <taxon>Bacillati</taxon>
        <taxon>Bacillota</taxon>
        <taxon>Bacilli</taxon>
        <taxon>Bacillales</taxon>
        <taxon>Bacillaceae</taxon>
        <taxon>Lentibacillus</taxon>
    </lineage>
</organism>
<dbReference type="InterPro" id="IPR009907">
    <property type="entry name" value="RpoY"/>
</dbReference>
<proteinExistence type="inferred from homology"/>
<keyword evidence="3 5" id="KW-0548">Nucleotidyltransferase</keyword>
<evidence type="ECO:0000313" key="7">
    <source>
        <dbReference type="Proteomes" id="UP000050331"/>
    </source>
</evidence>
<dbReference type="GO" id="GO:0006351">
    <property type="term" value="P:DNA-templated transcription"/>
    <property type="evidence" value="ECO:0007669"/>
    <property type="project" value="UniProtKB-UniRule"/>
</dbReference>
<comment type="function">
    <text evidence="5">A non-essential component of RNA polymerase (RNAP).</text>
</comment>
<evidence type="ECO:0000256" key="5">
    <source>
        <dbReference type="HAMAP-Rule" id="MF_01553"/>
    </source>
</evidence>
<comment type="catalytic activity">
    <reaction evidence="5">
        <text>RNA(n) + a ribonucleoside 5'-triphosphate = RNA(n+1) + diphosphate</text>
        <dbReference type="Rhea" id="RHEA:21248"/>
        <dbReference type="Rhea" id="RHEA-COMP:14527"/>
        <dbReference type="Rhea" id="RHEA-COMP:17342"/>
        <dbReference type="ChEBI" id="CHEBI:33019"/>
        <dbReference type="ChEBI" id="CHEBI:61557"/>
        <dbReference type="ChEBI" id="CHEBI:140395"/>
        <dbReference type="EC" id="2.7.7.6"/>
    </reaction>
</comment>
<dbReference type="KEGG" id="lao:AOX59_01200"/>
<dbReference type="EMBL" id="CP013862">
    <property type="protein sequence ID" value="ALX47336.1"/>
    <property type="molecule type" value="Genomic_DNA"/>
</dbReference>
<keyword evidence="4 5" id="KW-0804">Transcription</keyword>
<keyword evidence="2 5" id="KW-0808">Transferase</keyword>
<dbReference type="Gene3D" id="3.10.20.730">
    <property type="entry name" value="RNAP, epsilon subunit-like"/>
    <property type="match status" value="1"/>
</dbReference>
<evidence type="ECO:0000256" key="2">
    <source>
        <dbReference type="ARBA" id="ARBA00022679"/>
    </source>
</evidence>
<name>A0A0U4DPS8_9BACI</name>
<evidence type="ECO:0000313" key="6">
    <source>
        <dbReference type="EMBL" id="ALX47336.1"/>
    </source>
</evidence>
<keyword evidence="1 5" id="KW-0240">DNA-directed RNA polymerase</keyword>
<dbReference type="GO" id="GO:0003677">
    <property type="term" value="F:DNA binding"/>
    <property type="evidence" value="ECO:0007669"/>
    <property type="project" value="UniProtKB-UniRule"/>
</dbReference>
<sequence>MIFKVLYQELPEEIPVRERTNSLYVEADSERKVRQKLADRNYNINIEYIQKLDDAHLAYEKQSDQFEVESV</sequence>
<dbReference type="HAMAP" id="MF_01553">
    <property type="entry name" value="RNApol_bact_RpoY"/>
    <property type="match status" value="1"/>
</dbReference>
<dbReference type="STRING" id="1472767.AOX59_01200"/>
<accession>A0A0U4DPS8</accession>
<dbReference type="Pfam" id="PF07288">
    <property type="entry name" value="RpoY"/>
    <property type="match status" value="1"/>
</dbReference>
<comment type="subunit">
    <text evidence="5">RNAP is composed of a core of 2 alpha, a beta and a beta' subunit. The core is associated with a delta subunit, and at least one of epsilon or omega. When a sigma factor is associated with the core the holoenzyme is formed, which can initiate transcription.</text>
</comment>
<evidence type="ECO:0000256" key="1">
    <source>
        <dbReference type="ARBA" id="ARBA00022478"/>
    </source>
</evidence>
<dbReference type="GO" id="GO:0003899">
    <property type="term" value="F:DNA-directed RNA polymerase activity"/>
    <property type="evidence" value="ECO:0007669"/>
    <property type="project" value="UniProtKB-UniRule"/>
</dbReference>
<evidence type="ECO:0000256" key="4">
    <source>
        <dbReference type="ARBA" id="ARBA00023163"/>
    </source>
</evidence>
<comment type="similarity">
    <text evidence="5">Belongs to the RNA polymerase subunit epsilon family.</text>
</comment>
<keyword evidence="7" id="KW-1185">Reference proteome</keyword>
<dbReference type="Proteomes" id="UP000050331">
    <property type="component" value="Chromosome"/>
</dbReference>